<dbReference type="EMBL" id="CALNXK010000096">
    <property type="protein sequence ID" value="CAH3153229.1"/>
    <property type="molecule type" value="Genomic_DNA"/>
</dbReference>
<evidence type="ECO:0000313" key="3">
    <source>
        <dbReference type="Proteomes" id="UP001159405"/>
    </source>
</evidence>
<dbReference type="Pfam" id="PF20700">
    <property type="entry name" value="Mutator"/>
    <property type="match status" value="2"/>
</dbReference>
<feature type="domain" description="Mutator-like transposase" evidence="1">
    <location>
        <begin position="1"/>
        <end position="89"/>
    </location>
</feature>
<gene>
    <name evidence="2" type="ORF">PLOB_00049467</name>
</gene>
<evidence type="ECO:0000259" key="1">
    <source>
        <dbReference type="Pfam" id="PF20700"/>
    </source>
</evidence>
<dbReference type="Proteomes" id="UP001159405">
    <property type="component" value="Unassembled WGS sequence"/>
</dbReference>
<comment type="caution">
    <text evidence="2">The sequence shown here is derived from an EMBL/GenBank/DDBJ whole genome shotgun (WGS) entry which is preliminary data.</text>
</comment>
<evidence type="ECO:0000313" key="2">
    <source>
        <dbReference type="EMBL" id="CAH3153229.1"/>
    </source>
</evidence>
<proteinExistence type="predicted"/>
<accession>A0ABN8PYC1</accession>
<organism evidence="2 3">
    <name type="scientific">Porites lobata</name>
    <dbReference type="NCBI Taxonomy" id="104759"/>
    <lineage>
        <taxon>Eukaryota</taxon>
        <taxon>Metazoa</taxon>
        <taxon>Cnidaria</taxon>
        <taxon>Anthozoa</taxon>
        <taxon>Hexacorallia</taxon>
        <taxon>Scleractinia</taxon>
        <taxon>Fungiina</taxon>
        <taxon>Poritidae</taxon>
        <taxon>Porites</taxon>
    </lineage>
</organism>
<feature type="non-terminal residue" evidence="2">
    <location>
        <position position="382"/>
    </location>
</feature>
<sequence length="382" mass="42976">MEAAGVLTLYKRTPEGIRYSPFVGDGDSKSYSQLEQAAPYGPSFHIPKEDCIAHVTKRMGTNLRKKVAEYKGRKTCSKMLYSTATALLFIKLFRKWSILFSFNWPRAYHVNTKKLSCFPGDDSFCDICILGKKLADGRKGLGGVGGLTTKRIDSMQGWYGQAIRNNKGDAKAMSKATHAILKHCSSTLENPNHSDCPTEKSSWCSFQRDTANGTELHRPYKHPLTPAIVDAIQPIFDSLGDERFLAGCEQCFTQNQNESLHHVIWSLAPKQQYNSPAEIDIATNLGVLLFNRGYASTYMKLFPKIGLVPTEEQVEAWKKLDKERVDTAEYQSSEEVKIKRKKLKRSKVKKQDAFVRAEGVMYKSQAFHQTGKKPKGKKATSK</sequence>
<protein>
    <recommendedName>
        <fullName evidence="1">Mutator-like transposase domain-containing protein</fullName>
    </recommendedName>
</protein>
<dbReference type="InterPro" id="IPR049012">
    <property type="entry name" value="Mutator_transp_dom"/>
</dbReference>
<keyword evidence="3" id="KW-1185">Reference proteome</keyword>
<reference evidence="2 3" key="1">
    <citation type="submission" date="2022-05" db="EMBL/GenBank/DDBJ databases">
        <authorList>
            <consortium name="Genoscope - CEA"/>
            <person name="William W."/>
        </authorList>
    </citation>
    <scope>NUCLEOTIDE SEQUENCE [LARGE SCALE GENOMIC DNA]</scope>
</reference>
<feature type="domain" description="Mutator-like transposase" evidence="1">
    <location>
        <begin position="146"/>
        <end position="204"/>
    </location>
</feature>
<name>A0ABN8PYC1_9CNID</name>